<dbReference type="InterPro" id="IPR044472">
    <property type="entry name" value="STRBP_DSRM_1"/>
</dbReference>
<evidence type="ECO:0000256" key="9">
    <source>
        <dbReference type="ARBA" id="ARBA00023125"/>
    </source>
</evidence>
<comment type="subunit">
    <text evidence="10">Interacts with EIF2AK2. Associates with microtubules; it is unsure whether such interaction is direct or indirect.</text>
</comment>
<sequence length="997" mass="110061">MLRHICLQPGLSSNATSSRPPPRSDPPVLSLHGPKLTCDQEEEKERKRRKKKDKRDSWGLQEEKSREELEISWLRLLDLRRVLDQLSMWRWSLSAPLAGVSVKVTVFLAGASNTLKSMASPPPNPGWFKDQGDLSSKAEAKSQDPITFAESASIGNYCRVWYLELESRTVPSLSPKRREVQYTRLNKITEDNLKVPFMSKKTLFSWHLYFKSITTMSALENPQCNCANQSRMFSKCQGSTCDSQNTLPHICKSLKVAVPPLLGLETVGYSFKVLTALLSSLALLQPSSRSGLFVVSPPDQCTLKNKPSDIFAILTLSHQGTQAYEERSIRSFANDDRHVMVKHSTIYPSPEELEAVQNMVSTVECALKHVSDWLDETSKGTKTEGETEVKKEEAVDTYSKDQGGRTLCGVMRIGLVAKGLLIKDDMDLELVLMCKDKPTETLLNTVKDNLPIQIQKLTEEKYQVEQCVDEASIIIRNTKEPTLTLKVILTSPLIRDELEKKDGEKVAMKDPPDLLDRQKCLNALASLRHAKWFQARANGLKSCVIVLRILRDLCNRVPTWAPLKGWPLELICEKSIGTCNRPLGAGEALRRVMECLASGILLPGGPGLHDPCERDPTDALSYMTIQQKEDITHSAQHALRLSAFGQIYKVLEMDPLPSSKPFQKYSWSVTDKEGAGSSALKRPFEDGLGDDKDPNKKMKRNLRKILDSKAIDLMNALMRLNQIRPGLQYKLLSQSGPVHAPVFTMSVDVDGTTYEASGPSKKTAKLHVAVKVLQAMGYPTGFDADIECMSSDEKSDNEGKNETVSSNSSNNTGNSTTETSSTLEVRTQGPILTASGKNPVMELNEKRRGLKYELISETGGSHDKRFVMEVEVDGQKFRGAGPNKKVAKASAALAALEKLFSGPNAANNKKKKIIPQAKGVVNTAVSAAVQAVRGRGRGTLTRGAFVGATAAPGYIAPGYGTPYGYSTAAPAYGLPKRMVLLPVMKFPTYPVPHYSFF</sequence>
<feature type="region of interest" description="Disordered" evidence="12">
    <location>
        <begin position="1"/>
        <end position="61"/>
    </location>
</feature>
<evidence type="ECO:0000259" key="13">
    <source>
        <dbReference type="PROSITE" id="PS50137"/>
    </source>
</evidence>
<name>A0AAD4UJG7_OVIAM</name>
<feature type="compositionally biased region" description="Low complexity" evidence="12">
    <location>
        <begin position="802"/>
        <end position="822"/>
    </location>
</feature>
<dbReference type="PROSITE" id="PS51703">
    <property type="entry name" value="DZF"/>
    <property type="match status" value="1"/>
</dbReference>
<dbReference type="Gene3D" id="3.30.160.20">
    <property type="match status" value="2"/>
</dbReference>
<evidence type="ECO:0000313" key="16">
    <source>
        <dbReference type="Proteomes" id="UP001214576"/>
    </source>
</evidence>
<evidence type="ECO:0000259" key="14">
    <source>
        <dbReference type="PROSITE" id="PS51703"/>
    </source>
</evidence>
<keyword evidence="16" id="KW-1185">Reference proteome</keyword>
<evidence type="ECO:0000256" key="11">
    <source>
        <dbReference type="PROSITE-ProRule" id="PRU00266"/>
    </source>
</evidence>
<keyword evidence="4" id="KW-0963">Cytoplasm</keyword>
<dbReference type="EMBL" id="JAKZEL010000002">
    <property type="protein sequence ID" value="KAI4547403.1"/>
    <property type="molecule type" value="Genomic_DNA"/>
</dbReference>
<reference evidence="15" key="1">
    <citation type="submission" date="2022-03" db="EMBL/GenBank/DDBJ databases">
        <title>Genomic analyses of argali, domestic sheep and their hybrids provide insights into chromosomal evolution, heterosis and genetic basis of agronomic traits.</title>
        <authorList>
            <person name="Li M."/>
        </authorList>
    </citation>
    <scope>NUCLEOTIDE SEQUENCE</scope>
    <source>
        <strain evidence="15">CAU-MHL-2022a</strain>
        <tissue evidence="15">Skin</tissue>
    </source>
</reference>
<dbReference type="Proteomes" id="UP001214576">
    <property type="component" value="Unassembled WGS sequence"/>
</dbReference>
<dbReference type="GO" id="GO:0030154">
    <property type="term" value="P:cell differentiation"/>
    <property type="evidence" value="ECO:0007669"/>
    <property type="project" value="UniProtKB-KW"/>
</dbReference>
<evidence type="ECO:0000256" key="2">
    <source>
        <dbReference type="ARBA" id="ARBA00022368"/>
    </source>
</evidence>
<organism evidence="15 16">
    <name type="scientific">Ovis ammon polii</name>
    <dbReference type="NCBI Taxonomy" id="230172"/>
    <lineage>
        <taxon>Eukaryota</taxon>
        <taxon>Metazoa</taxon>
        <taxon>Chordata</taxon>
        <taxon>Craniata</taxon>
        <taxon>Vertebrata</taxon>
        <taxon>Euteleostomi</taxon>
        <taxon>Mammalia</taxon>
        <taxon>Eutheria</taxon>
        <taxon>Laurasiatheria</taxon>
        <taxon>Artiodactyla</taxon>
        <taxon>Ruminantia</taxon>
        <taxon>Pecora</taxon>
        <taxon>Bovidae</taxon>
        <taxon>Caprinae</taxon>
        <taxon>Ovis</taxon>
    </lineage>
</organism>
<evidence type="ECO:0000256" key="5">
    <source>
        <dbReference type="ARBA" id="ARBA00022737"/>
    </source>
</evidence>
<feature type="domain" description="DRBM" evidence="13">
    <location>
        <begin position="835"/>
        <end position="901"/>
    </location>
</feature>
<evidence type="ECO:0000256" key="1">
    <source>
        <dbReference type="ARBA" id="ARBA00004496"/>
    </source>
</evidence>
<dbReference type="Pfam" id="PF20965">
    <property type="entry name" value="DZF_C"/>
    <property type="match status" value="1"/>
</dbReference>
<dbReference type="GO" id="GO:0071011">
    <property type="term" value="C:precatalytic spliceosome"/>
    <property type="evidence" value="ECO:0007669"/>
    <property type="project" value="TreeGrafter"/>
</dbReference>
<evidence type="ECO:0000256" key="12">
    <source>
        <dbReference type="SAM" id="MobiDB-lite"/>
    </source>
</evidence>
<accession>A0AAD4UJG7</accession>
<feature type="compositionally biased region" description="Basic and acidic residues" evidence="12">
    <location>
        <begin position="682"/>
        <end position="696"/>
    </location>
</feature>
<dbReference type="GO" id="GO:0003677">
    <property type="term" value="F:DNA binding"/>
    <property type="evidence" value="ECO:0007669"/>
    <property type="project" value="UniProtKB-KW"/>
</dbReference>
<dbReference type="InterPro" id="IPR006561">
    <property type="entry name" value="DZF_dom"/>
</dbReference>
<dbReference type="PANTHER" id="PTHR45762">
    <property type="entry name" value="ZINC FINGER RNA-BINDING PROTEIN"/>
    <property type="match status" value="1"/>
</dbReference>
<evidence type="ECO:0000256" key="10">
    <source>
        <dbReference type="ARBA" id="ARBA00065012"/>
    </source>
</evidence>
<gene>
    <name evidence="15" type="ORF">MG293_003958</name>
</gene>
<dbReference type="GO" id="GO:0007283">
    <property type="term" value="P:spermatogenesis"/>
    <property type="evidence" value="ECO:0007669"/>
    <property type="project" value="UniProtKB-KW"/>
</dbReference>
<dbReference type="FunFam" id="3.30.460.10:FF:000003">
    <property type="entry name" value="interleukin enhancer-binding factor 3 isoform X2"/>
    <property type="match status" value="1"/>
</dbReference>
<dbReference type="Gene3D" id="3.30.460.10">
    <property type="entry name" value="Beta Polymerase, domain 2"/>
    <property type="match status" value="1"/>
</dbReference>
<dbReference type="Gene3D" id="1.10.1410.40">
    <property type="match status" value="1"/>
</dbReference>
<feature type="domain" description="DZF" evidence="14">
    <location>
        <begin position="330"/>
        <end position="688"/>
    </location>
</feature>
<dbReference type="PROSITE" id="PS50137">
    <property type="entry name" value="DS_RBD"/>
    <property type="match status" value="2"/>
</dbReference>
<evidence type="ECO:0000256" key="7">
    <source>
        <dbReference type="ARBA" id="ARBA00022871"/>
    </source>
</evidence>
<keyword evidence="7" id="KW-0744">Spermatogenesis</keyword>
<dbReference type="AlphaFoldDB" id="A0AAD4UJG7"/>
<dbReference type="InterPro" id="IPR049401">
    <property type="entry name" value="DZF_dom_N"/>
</dbReference>
<dbReference type="CDD" id="cd19909">
    <property type="entry name" value="DSRM_STRBP_rpt1"/>
    <property type="match status" value="1"/>
</dbReference>
<dbReference type="PANTHER" id="PTHR45762:SF1">
    <property type="entry name" value="SPERMATID PERINUCLEAR RNA-BINDING PROTEIN"/>
    <property type="match status" value="1"/>
</dbReference>
<dbReference type="CDD" id="cd19897">
    <property type="entry name" value="DSRM_STRBP-like_rpt2"/>
    <property type="match status" value="1"/>
</dbReference>
<dbReference type="GO" id="GO:0005737">
    <property type="term" value="C:cytoplasm"/>
    <property type="evidence" value="ECO:0007669"/>
    <property type="project" value="UniProtKB-SubCell"/>
</dbReference>
<dbReference type="InterPro" id="IPR043519">
    <property type="entry name" value="NT_sf"/>
</dbReference>
<feature type="domain" description="DRBM" evidence="13">
    <location>
        <begin position="712"/>
        <end position="778"/>
    </location>
</feature>
<protein>
    <recommendedName>
        <fullName evidence="2">Spermatid perinuclear RNA-binding protein</fullName>
    </recommendedName>
</protein>
<evidence type="ECO:0000256" key="8">
    <source>
        <dbReference type="ARBA" id="ARBA00022884"/>
    </source>
</evidence>
<dbReference type="FunFam" id="3.30.160.20:FF:000006">
    <property type="entry name" value="interleukin enhancer-binding factor 3 isoform X2"/>
    <property type="match status" value="1"/>
</dbReference>
<evidence type="ECO:0000313" key="15">
    <source>
        <dbReference type="EMBL" id="KAI4547403.1"/>
    </source>
</evidence>
<keyword evidence="9" id="KW-0238">DNA-binding</keyword>
<dbReference type="SUPFAM" id="SSF54768">
    <property type="entry name" value="dsRNA-binding domain-like"/>
    <property type="match status" value="2"/>
</dbReference>
<evidence type="ECO:0000256" key="4">
    <source>
        <dbReference type="ARBA" id="ARBA00022490"/>
    </source>
</evidence>
<dbReference type="SMART" id="SM00572">
    <property type="entry name" value="DZF"/>
    <property type="match status" value="1"/>
</dbReference>
<keyword evidence="5" id="KW-0677">Repeat</keyword>
<dbReference type="SMART" id="SM00358">
    <property type="entry name" value="DSRM"/>
    <property type="match status" value="2"/>
</dbReference>
<dbReference type="GO" id="GO:0003725">
    <property type="term" value="F:double-stranded RNA binding"/>
    <property type="evidence" value="ECO:0007669"/>
    <property type="project" value="TreeGrafter"/>
</dbReference>
<dbReference type="Pfam" id="PF07528">
    <property type="entry name" value="DZF_N"/>
    <property type="match status" value="1"/>
</dbReference>
<evidence type="ECO:0000256" key="6">
    <source>
        <dbReference type="ARBA" id="ARBA00022782"/>
    </source>
</evidence>
<dbReference type="FunFam" id="3.30.160.20:FF:000008">
    <property type="entry name" value="interleukin enhancer-binding factor 3 isoform X2"/>
    <property type="match status" value="1"/>
</dbReference>
<dbReference type="InterPro" id="IPR014720">
    <property type="entry name" value="dsRBD_dom"/>
</dbReference>
<dbReference type="Pfam" id="PF00035">
    <property type="entry name" value="dsrm"/>
    <property type="match status" value="2"/>
</dbReference>
<proteinExistence type="predicted"/>
<dbReference type="FunFam" id="1.10.1410.40:FF:000001">
    <property type="entry name" value="interleukin enhancer-binding factor 3 isoform X1"/>
    <property type="match status" value="1"/>
</dbReference>
<feature type="compositionally biased region" description="Basic and acidic residues" evidence="12">
    <location>
        <begin position="791"/>
        <end position="801"/>
    </location>
</feature>
<keyword evidence="8 11" id="KW-0694">RNA-binding</keyword>
<keyword evidence="6" id="KW-0221">Differentiation</keyword>
<keyword evidence="3" id="KW-0217">Developmental protein</keyword>
<comment type="caution">
    <text evidence="15">The sequence shown here is derived from an EMBL/GenBank/DDBJ whole genome shotgun (WGS) entry which is preliminary data.</text>
</comment>
<evidence type="ECO:0000256" key="3">
    <source>
        <dbReference type="ARBA" id="ARBA00022473"/>
    </source>
</evidence>
<dbReference type="GO" id="GO:0003727">
    <property type="term" value="F:single-stranded RNA binding"/>
    <property type="evidence" value="ECO:0007669"/>
    <property type="project" value="TreeGrafter"/>
</dbReference>
<dbReference type="InterPro" id="IPR049402">
    <property type="entry name" value="DZF_dom_C"/>
</dbReference>
<feature type="region of interest" description="Disordered" evidence="12">
    <location>
        <begin position="790"/>
        <end position="824"/>
    </location>
</feature>
<feature type="region of interest" description="Disordered" evidence="12">
    <location>
        <begin position="674"/>
        <end position="696"/>
    </location>
</feature>
<comment type="subcellular location">
    <subcellularLocation>
        <location evidence="1">Cytoplasm</location>
    </subcellularLocation>
</comment>